<dbReference type="Proteomes" id="UP000019384">
    <property type="component" value="Unassembled WGS sequence"/>
</dbReference>
<dbReference type="Pfam" id="PF01255">
    <property type="entry name" value="Prenyltransf"/>
    <property type="match status" value="1"/>
</dbReference>
<evidence type="ECO:0000313" key="3">
    <source>
        <dbReference type="EMBL" id="CDK28615.1"/>
    </source>
</evidence>
<dbReference type="RefSeq" id="XP_022460605.1">
    <property type="nucleotide sequence ID" value="XM_022601349.1"/>
</dbReference>
<dbReference type="SUPFAM" id="SSF64005">
    <property type="entry name" value="Undecaprenyl diphosphate synthase"/>
    <property type="match status" value="1"/>
</dbReference>
<reference evidence="3" key="2">
    <citation type="submission" date="2014-02" db="EMBL/GenBank/DDBJ databases">
        <title>Complete DNA sequence of /Kuraishia capsulata/ illustrates novel genomic features among budding yeasts (/Saccharomycotina/).</title>
        <authorList>
            <person name="Morales L."/>
            <person name="Noel B."/>
            <person name="Porcel B."/>
            <person name="Marcet-Houben M."/>
            <person name="Hullo M-F."/>
            <person name="Sacerdot C."/>
            <person name="Tekaia F."/>
            <person name="Leh-Louis V."/>
            <person name="Despons L."/>
            <person name="Khanna V."/>
            <person name="Aury J-M."/>
            <person name="Barbe V."/>
            <person name="Couloux A."/>
            <person name="Labadie K."/>
            <person name="Pelletier E."/>
            <person name="Souciet J-L."/>
            <person name="Boekhout T."/>
            <person name="Gabaldon T."/>
            <person name="Wincker P."/>
            <person name="Dujon B."/>
        </authorList>
    </citation>
    <scope>NUCLEOTIDE SEQUENCE</scope>
    <source>
        <strain evidence="3">CBS 1993</strain>
    </source>
</reference>
<proteinExistence type="inferred from homology"/>
<evidence type="ECO:0000313" key="4">
    <source>
        <dbReference type="Proteomes" id="UP000019384"/>
    </source>
</evidence>
<organism evidence="3 4">
    <name type="scientific">Kuraishia capsulata CBS 1993</name>
    <dbReference type="NCBI Taxonomy" id="1382522"/>
    <lineage>
        <taxon>Eukaryota</taxon>
        <taxon>Fungi</taxon>
        <taxon>Dikarya</taxon>
        <taxon>Ascomycota</taxon>
        <taxon>Saccharomycotina</taxon>
        <taxon>Pichiomycetes</taxon>
        <taxon>Pichiales</taxon>
        <taxon>Pichiaceae</taxon>
        <taxon>Kuraishia</taxon>
    </lineage>
</organism>
<dbReference type="PANTHER" id="PTHR10291">
    <property type="entry name" value="DEHYDRODOLICHYL DIPHOSPHATE SYNTHASE FAMILY MEMBER"/>
    <property type="match status" value="1"/>
</dbReference>
<dbReference type="Gene3D" id="3.40.1180.10">
    <property type="entry name" value="Decaprenyl diphosphate synthase-like"/>
    <property type="match status" value="1"/>
</dbReference>
<dbReference type="EMBL" id="HG793129">
    <property type="protein sequence ID" value="CDK28615.1"/>
    <property type="molecule type" value="Genomic_DNA"/>
</dbReference>
<name>W6MXB8_9ASCO</name>
<dbReference type="InterPro" id="IPR036424">
    <property type="entry name" value="UPP_synth-like_sf"/>
</dbReference>
<accession>W6MXB8</accession>
<sequence>MFAYSLVNFPFVIYAISFLKDLLVSILKSGPVPGHVAFVMDGNRRFAKVQGVALKEGHKAGAETLASVSLI</sequence>
<dbReference type="STRING" id="1382522.W6MXB8"/>
<dbReference type="HOGENOM" id="CLU_196194_0_0_1"/>
<dbReference type="GeneID" id="34521993"/>
<protein>
    <submittedName>
        <fullName evidence="3">Uncharacterized protein</fullName>
    </submittedName>
</protein>
<dbReference type="GO" id="GO:0005811">
    <property type="term" value="C:lipid droplet"/>
    <property type="evidence" value="ECO:0007669"/>
    <property type="project" value="TreeGrafter"/>
</dbReference>
<dbReference type="GO" id="GO:0016020">
    <property type="term" value="C:membrane"/>
    <property type="evidence" value="ECO:0007669"/>
    <property type="project" value="TreeGrafter"/>
</dbReference>
<reference evidence="3" key="1">
    <citation type="submission" date="2013-12" db="EMBL/GenBank/DDBJ databases">
        <authorList>
            <person name="Genoscope - CEA"/>
        </authorList>
    </citation>
    <scope>NUCLEOTIDE SEQUENCE</scope>
    <source>
        <strain evidence="3">CBS 1993</strain>
    </source>
</reference>
<gene>
    <name evidence="3" type="ORF">KUCA_T00004599001</name>
</gene>
<evidence type="ECO:0000256" key="1">
    <source>
        <dbReference type="ARBA" id="ARBA00005432"/>
    </source>
</evidence>
<dbReference type="GO" id="GO:1904423">
    <property type="term" value="C:dehydrodolichyl diphosphate synthase complex"/>
    <property type="evidence" value="ECO:0007669"/>
    <property type="project" value="TreeGrafter"/>
</dbReference>
<dbReference type="InterPro" id="IPR001441">
    <property type="entry name" value="UPP_synth-like"/>
</dbReference>
<dbReference type="AlphaFoldDB" id="W6MXB8"/>
<keyword evidence="2" id="KW-0808">Transferase</keyword>
<dbReference type="PANTHER" id="PTHR10291:SF43">
    <property type="entry name" value="DEHYDRODOLICHYL DIPHOSPHATE SYNTHASE COMPLEX SUBUNIT DHDDS"/>
    <property type="match status" value="1"/>
</dbReference>
<dbReference type="GO" id="GO:0016094">
    <property type="term" value="P:polyprenol biosynthetic process"/>
    <property type="evidence" value="ECO:0007669"/>
    <property type="project" value="TreeGrafter"/>
</dbReference>
<comment type="similarity">
    <text evidence="1">Belongs to the UPP synthase family.</text>
</comment>
<evidence type="ECO:0000256" key="2">
    <source>
        <dbReference type="ARBA" id="ARBA00022679"/>
    </source>
</evidence>
<dbReference type="GO" id="GO:0045547">
    <property type="term" value="F:ditrans,polycis-polyprenyl diphosphate synthase [(2E,6E)-farnesyl diphosphate specific] activity"/>
    <property type="evidence" value="ECO:0007669"/>
    <property type="project" value="TreeGrafter"/>
</dbReference>
<dbReference type="GO" id="GO:0005783">
    <property type="term" value="C:endoplasmic reticulum"/>
    <property type="evidence" value="ECO:0007669"/>
    <property type="project" value="TreeGrafter"/>
</dbReference>
<keyword evidence="4" id="KW-1185">Reference proteome</keyword>
<dbReference type="OrthoDB" id="4173905at2759"/>